<comment type="caution">
    <text evidence="9">The sequence shown here is derived from an EMBL/GenBank/DDBJ whole genome shotgun (WGS) entry which is preliminary data.</text>
</comment>
<evidence type="ECO:0000313" key="10">
    <source>
        <dbReference type="Proteomes" id="UP000698800"/>
    </source>
</evidence>
<evidence type="ECO:0000256" key="6">
    <source>
        <dbReference type="SAM" id="MobiDB-lite"/>
    </source>
</evidence>
<evidence type="ECO:0000256" key="3">
    <source>
        <dbReference type="ARBA" id="ARBA00022692"/>
    </source>
</evidence>
<feature type="transmembrane region" description="Helical" evidence="7">
    <location>
        <begin position="207"/>
        <end position="228"/>
    </location>
</feature>
<sequence length="346" mass="37507">MSVIHCISTDNRDLEYGPSRPNQAHEGSSGEDLSLESSTKGNANKEEVSDEALNPADAERGRKGSRAPEREEPFGDEEHSDVKYRTMAWWWVSFGRLRTDEPRIDYIMIAETISLGILSLPSALATIGLVPGIILIIGLGMAATYTGYVIGQFKACYPHVHNMADAGEVLLGATGREIFGIAQITFLIFIMASHVLTFAIMLNVLSNHGACTIIFAVAGMVISILFTLPRTLKNISYFSVASFISISAAVLITMFGVAIWKPGDGAVKATNNTSLYKGFLAVTNIVFAYAAGHVAFFSFISEMKTPSDYPKALVTLQFADTTLYVIAAVVIYRLSFPGSLMVILPL</sequence>
<feature type="transmembrane region" description="Helical" evidence="7">
    <location>
        <begin position="178"/>
        <end position="201"/>
    </location>
</feature>
<dbReference type="PANTHER" id="PTHR22950">
    <property type="entry name" value="AMINO ACID TRANSPORTER"/>
    <property type="match status" value="1"/>
</dbReference>
<dbReference type="PANTHER" id="PTHR22950:SF668">
    <property type="entry name" value="AMINO ACID TRANSPORTER (EUROFUNG)"/>
    <property type="match status" value="1"/>
</dbReference>
<accession>A0A9P8KZI7</accession>
<evidence type="ECO:0000259" key="8">
    <source>
        <dbReference type="Pfam" id="PF01490"/>
    </source>
</evidence>
<dbReference type="Proteomes" id="UP000698800">
    <property type="component" value="Unassembled WGS sequence"/>
</dbReference>
<keyword evidence="10" id="KW-1185">Reference proteome</keyword>
<comment type="subcellular location">
    <subcellularLocation>
        <location evidence="1">Membrane</location>
        <topology evidence="1">Multi-pass membrane protein</topology>
    </subcellularLocation>
</comment>
<name>A0A9P8KZI7_9PEZI</name>
<evidence type="ECO:0000256" key="1">
    <source>
        <dbReference type="ARBA" id="ARBA00004141"/>
    </source>
</evidence>
<organism evidence="9 10">
    <name type="scientific">Glutinoglossum americanum</name>
    <dbReference type="NCBI Taxonomy" id="1670608"/>
    <lineage>
        <taxon>Eukaryota</taxon>
        <taxon>Fungi</taxon>
        <taxon>Dikarya</taxon>
        <taxon>Ascomycota</taxon>
        <taxon>Pezizomycotina</taxon>
        <taxon>Geoglossomycetes</taxon>
        <taxon>Geoglossales</taxon>
        <taxon>Geoglossaceae</taxon>
        <taxon>Glutinoglossum</taxon>
    </lineage>
</organism>
<feature type="transmembrane region" description="Helical" evidence="7">
    <location>
        <begin position="133"/>
        <end position="157"/>
    </location>
</feature>
<dbReference type="GO" id="GO:0015179">
    <property type="term" value="F:L-amino acid transmembrane transporter activity"/>
    <property type="evidence" value="ECO:0007669"/>
    <property type="project" value="TreeGrafter"/>
</dbReference>
<evidence type="ECO:0000256" key="2">
    <source>
        <dbReference type="ARBA" id="ARBA00008066"/>
    </source>
</evidence>
<feature type="region of interest" description="Disordered" evidence="6">
    <location>
        <begin position="1"/>
        <end position="78"/>
    </location>
</feature>
<dbReference type="Pfam" id="PF01490">
    <property type="entry name" value="Aa_trans"/>
    <property type="match status" value="1"/>
</dbReference>
<feature type="transmembrane region" description="Helical" evidence="7">
    <location>
        <begin position="279"/>
        <end position="300"/>
    </location>
</feature>
<proteinExistence type="inferred from homology"/>
<evidence type="ECO:0000256" key="5">
    <source>
        <dbReference type="ARBA" id="ARBA00023136"/>
    </source>
</evidence>
<dbReference type="OrthoDB" id="294730at2759"/>
<comment type="similarity">
    <text evidence="2">Belongs to the amino acid/polyamine transporter 2 family.</text>
</comment>
<dbReference type="AlphaFoldDB" id="A0A9P8KZI7"/>
<keyword evidence="3 7" id="KW-0812">Transmembrane</keyword>
<feature type="compositionally biased region" description="Low complexity" evidence="6">
    <location>
        <begin position="26"/>
        <end position="38"/>
    </location>
</feature>
<feature type="transmembrane region" description="Helical" evidence="7">
    <location>
        <begin position="106"/>
        <end position="127"/>
    </location>
</feature>
<dbReference type="GO" id="GO:0016020">
    <property type="term" value="C:membrane"/>
    <property type="evidence" value="ECO:0007669"/>
    <property type="project" value="UniProtKB-SubCell"/>
</dbReference>
<evidence type="ECO:0000256" key="4">
    <source>
        <dbReference type="ARBA" id="ARBA00022989"/>
    </source>
</evidence>
<dbReference type="EMBL" id="JAGHQL010000029">
    <property type="protein sequence ID" value="KAH0543616.1"/>
    <property type="molecule type" value="Genomic_DNA"/>
</dbReference>
<keyword evidence="4 7" id="KW-1133">Transmembrane helix</keyword>
<reference evidence="9" key="1">
    <citation type="submission" date="2021-03" db="EMBL/GenBank/DDBJ databases">
        <title>Comparative genomics and phylogenomic investigation of the class Geoglossomycetes provide insights into ecological specialization and systematics.</title>
        <authorList>
            <person name="Melie T."/>
            <person name="Pirro S."/>
            <person name="Miller A.N."/>
            <person name="Quandt A."/>
        </authorList>
    </citation>
    <scope>NUCLEOTIDE SEQUENCE</scope>
    <source>
        <strain evidence="9">GBOQ0MN5Z8</strain>
    </source>
</reference>
<feature type="domain" description="Amino acid transporter transmembrane" evidence="8">
    <location>
        <begin position="108"/>
        <end position="332"/>
    </location>
</feature>
<gene>
    <name evidence="9" type="ORF">FGG08_002054</name>
</gene>
<evidence type="ECO:0000256" key="7">
    <source>
        <dbReference type="SAM" id="Phobius"/>
    </source>
</evidence>
<evidence type="ECO:0000313" key="9">
    <source>
        <dbReference type="EMBL" id="KAH0543616.1"/>
    </source>
</evidence>
<keyword evidence="5 7" id="KW-0472">Membrane</keyword>
<protein>
    <recommendedName>
        <fullName evidence="8">Amino acid transporter transmembrane domain-containing protein</fullName>
    </recommendedName>
</protein>
<dbReference type="InterPro" id="IPR013057">
    <property type="entry name" value="AA_transpt_TM"/>
</dbReference>
<feature type="transmembrane region" description="Helical" evidence="7">
    <location>
        <begin position="235"/>
        <end position="259"/>
    </location>
</feature>
<feature type="compositionally biased region" description="Basic and acidic residues" evidence="6">
    <location>
        <begin position="57"/>
        <end position="78"/>
    </location>
</feature>